<keyword evidence="1" id="KW-1133">Transmembrane helix</keyword>
<dbReference type="RefSeq" id="WP_343897893.1">
    <property type="nucleotide sequence ID" value="NZ_BAAAFZ010000094.1"/>
</dbReference>
<evidence type="ECO:0000313" key="2">
    <source>
        <dbReference type="EMBL" id="GAA0604125.1"/>
    </source>
</evidence>
<sequence length="388" mass="39677">MTTRHTAPPGWRLERRGLEDAVLCLTGDWIARETGLRDAAAVRQVLAAAGGAMRLRFETDGLGRWDSALIAFLRALREAAAVMAPAANAGRRIELDETDLPEAARRLLALAAESGPAPPAAAPAAADPLLARTGHRATARWAEAVAALVGETVLRGAAALGGRVWTRPADVLELMREAGAGALGIVAVCNGLVGGILAFVGAVQLRRFGAEIFVADLVGIAMAREMAAMMTAIVMAGRTGGAYAAQIATMQGNEEIDALKAFGIPVFDYLVLPRILALVAMMPLLYLYACAVGLLGGLVVGMATLDLTAAAYLQETQKAVAGRQFLIGLAKSVAFGALVALAGCHIGLAAGRSAAEVGRAATGAVVAGIIGVIALDAVFAVCANALGI</sequence>
<dbReference type="EMBL" id="BAAAFZ010000094">
    <property type="protein sequence ID" value="GAA0604125.1"/>
    <property type="molecule type" value="Genomic_DNA"/>
</dbReference>
<accession>A0ABP3R5W8</accession>
<keyword evidence="3" id="KW-1185">Reference proteome</keyword>
<dbReference type="PANTHER" id="PTHR30188:SF3">
    <property type="entry name" value="ABC TRANSPORTER PERMEASE"/>
    <property type="match status" value="1"/>
</dbReference>
<name>A0ABP3R5W8_9PROT</name>
<feature type="transmembrane region" description="Helical" evidence="1">
    <location>
        <begin position="286"/>
        <end position="313"/>
    </location>
</feature>
<evidence type="ECO:0000313" key="3">
    <source>
        <dbReference type="Proteomes" id="UP001501588"/>
    </source>
</evidence>
<keyword evidence="1" id="KW-0472">Membrane</keyword>
<dbReference type="InterPro" id="IPR030802">
    <property type="entry name" value="Permease_MalE"/>
</dbReference>
<gene>
    <name evidence="2" type="ORF">GCM10009416_47150</name>
</gene>
<feature type="transmembrane region" description="Helical" evidence="1">
    <location>
        <begin position="182"/>
        <end position="205"/>
    </location>
</feature>
<feature type="transmembrane region" description="Helical" evidence="1">
    <location>
        <begin position="325"/>
        <end position="348"/>
    </location>
</feature>
<organism evidence="2 3">
    <name type="scientific">Craurococcus roseus</name>
    <dbReference type="NCBI Taxonomy" id="77585"/>
    <lineage>
        <taxon>Bacteria</taxon>
        <taxon>Pseudomonadati</taxon>
        <taxon>Pseudomonadota</taxon>
        <taxon>Alphaproteobacteria</taxon>
        <taxon>Acetobacterales</taxon>
        <taxon>Acetobacteraceae</taxon>
        <taxon>Craurococcus</taxon>
    </lineage>
</organism>
<proteinExistence type="predicted"/>
<feature type="transmembrane region" description="Helical" evidence="1">
    <location>
        <begin position="360"/>
        <end position="386"/>
    </location>
</feature>
<dbReference type="Pfam" id="PF02405">
    <property type="entry name" value="MlaE"/>
    <property type="match status" value="1"/>
</dbReference>
<reference evidence="3" key="1">
    <citation type="journal article" date="2019" name="Int. J. Syst. Evol. Microbiol.">
        <title>The Global Catalogue of Microorganisms (GCM) 10K type strain sequencing project: providing services to taxonomists for standard genome sequencing and annotation.</title>
        <authorList>
            <consortium name="The Broad Institute Genomics Platform"/>
            <consortium name="The Broad Institute Genome Sequencing Center for Infectious Disease"/>
            <person name="Wu L."/>
            <person name="Ma J."/>
        </authorList>
    </citation>
    <scope>NUCLEOTIDE SEQUENCE [LARGE SCALE GENOMIC DNA]</scope>
    <source>
        <strain evidence="3">JCM 9933</strain>
    </source>
</reference>
<dbReference type="Proteomes" id="UP001501588">
    <property type="component" value="Unassembled WGS sequence"/>
</dbReference>
<comment type="caution">
    <text evidence="2">The sequence shown here is derived from an EMBL/GenBank/DDBJ whole genome shotgun (WGS) entry which is preliminary data.</text>
</comment>
<feature type="transmembrane region" description="Helical" evidence="1">
    <location>
        <begin position="217"/>
        <end position="237"/>
    </location>
</feature>
<dbReference type="PANTHER" id="PTHR30188">
    <property type="entry name" value="ABC TRANSPORTER PERMEASE PROTEIN-RELATED"/>
    <property type="match status" value="1"/>
</dbReference>
<evidence type="ECO:0000256" key="1">
    <source>
        <dbReference type="SAM" id="Phobius"/>
    </source>
</evidence>
<keyword evidence="1" id="KW-0812">Transmembrane</keyword>
<protein>
    <submittedName>
        <fullName evidence="2">ABC transporter permease</fullName>
    </submittedName>
</protein>